<keyword evidence="2" id="KW-0645">Protease</keyword>
<evidence type="ECO:0000256" key="2">
    <source>
        <dbReference type="RuleBase" id="RU361156"/>
    </source>
</evidence>
<organism evidence="5">
    <name type="scientific">Anisakis simplex</name>
    <name type="common">Herring worm</name>
    <dbReference type="NCBI Taxonomy" id="6269"/>
    <lineage>
        <taxon>Eukaryota</taxon>
        <taxon>Metazoa</taxon>
        <taxon>Ecdysozoa</taxon>
        <taxon>Nematoda</taxon>
        <taxon>Chromadorea</taxon>
        <taxon>Rhabditida</taxon>
        <taxon>Spirurina</taxon>
        <taxon>Ascaridomorpha</taxon>
        <taxon>Ascaridoidea</taxon>
        <taxon>Anisakidae</taxon>
        <taxon>Anisakis</taxon>
        <taxon>Anisakis simplex complex</taxon>
    </lineage>
</organism>
<dbReference type="EMBL" id="UYRR01001016">
    <property type="protein sequence ID" value="VDK18406.1"/>
    <property type="molecule type" value="Genomic_DNA"/>
</dbReference>
<evidence type="ECO:0000256" key="1">
    <source>
        <dbReference type="ARBA" id="ARBA00009431"/>
    </source>
</evidence>
<reference evidence="5" key="1">
    <citation type="submission" date="2017-02" db="UniProtKB">
        <authorList>
            <consortium name="WormBaseParasite"/>
        </authorList>
    </citation>
    <scope>IDENTIFICATION</scope>
</reference>
<dbReference type="InterPro" id="IPR001563">
    <property type="entry name" value="Peptidase_S10"/>
</dbReference>
<dbReference type="PROSITE" id="PS00131">
    <property type="entry name" value="CARBOXYPEPT_SER_SER"/>
    <property type="match status" value="1"/>
</dbReference>
<dbReference type="OrthoDB" id="443318at2759"/>
<dbReference type="PANTHER" id="PTHR11802">
    <property type="entry name" value="SERINE PROTEASE FAMILY S10 SERINE CARBOXYPEPTIDASE"/>
    <property type="match status" value="1"/>
</dbReference>
<sequence>MAEMPYADFEYPYKMYSGYLKGNKEGTFKMFYWLVEAYEHPEDAPLLLWLSGGPGCSSVAGALEELGPFYVNRDGKSLFQHAYAWNRHANVLFIESPVGTGFSYNTEDPKSYTVGDDLTADINLHALSDFFSRVQPQYKTRTFFISGESYAGIYIPTLARLIVRGINDKTFPNTKFQGMMIGNGYCNVEKLANSLILFHHYHGRIGL</sequence>
<dbReference type="GO" id="GO:0004185">
    <property type="term" value="F:serine-type carboxypeptidase activity"/>
    <property type="evidence" value="ECO:0007669"/>
    <property type="project" value="UniProtKB-UniRule"/>
</dbReference>
<dbReference type="Pfam" id="PF00450">
    <property type="entry name" value="Peptidase_S10"/>
    <property type="match status" value="1"/>
</dbReference>
<evidence type="ECO:0000313" key="3">
    <source>
        <dbReference type="EMBL" id="VDK18406.1"/>
    </source>
</evidence>
<evidence type="ECO:0000313" key="5">
    <source>
        <dbReference type="WBParaSite" id="ASIM_0000120401-mRNA-1"/>
    </source>
</evidence>
<dbReference type="InterPro" id="IPR029058">
    <property type="entry name" value="AB_hydrolase_fold"/>
</dbReference>
<keyword evidence="2" id="KW-0378">Hydrolase</keyword>
<proteinExistence type="inferred from homology"/>
<dbReference type="PRINTS" id="PR00724">
    <property type="entry name" value="CRBOXYPTASEC"/>
</dbReference>
<dbReference type="GO" id="GO:0006508">
    <property type="term" value="P:proteolysis"/>
    <property type="evidence" value="ECO:0007669"/>
    <property type="project" value="UniProtKB-KW"/>
</dbReference>
<keyword evidence="2" id="KW-0121">Carboxypeptidase</keyword>
<dbReference type="Proteomes" id="UP000267096">
    <property type="component" value="Unassembled WGS sequence"/>
</dbReference>
<dbReference type="SUPFAM" id="SSF53474">
    <property type="entry name" value="alpha/beta-Hydrolases"/>
    <property type="match status" value="1"/>
</dbReference>
<name>A0A0M3J110_ANISI</name>
<dbReference type="AlphaFoldDB" id="A0A0M3J110"/>
<evidence type="ECO:0000313" key="4">
    <source>
        <dbReference type="Proteomes" id="UP000267096"/>
    </source>
</evidence>
<dbReference type="WBParaSite" id="ASIM_0000120401-mRNA-1">
    <property type="protein sequence ID" value="ASIM_0000120401-mRNA-1"/>
    <property type="gene ID" value="ASIM_0000120401"/>
</dbReference>
<gene>
    <name evidence="3" type="ORF">ASIM_LOCUS1093</name>
</gene>
<protein>
    <recommendedName>
        <fullName evidence="2">Carboxypeptidase</fullName>
        <ecNumber evidence="2">3.4.16.-</ecNumber>
    </recommendedName>
</protein>
<dbReference type="EC" id="3.4.16.-" evidence="2"/>
<accession>A0A0M3J110</accession>
<dbReference type="Gene3D" id="3.40.50.1820">
    <property type="entry name" value="alpha/beta hydrolase"/>
    <property type="match status" value="1"/>
</dbReference>
<reference evidence="3 4" key="2">
    <citation type="submission" date="2018-11" db="EMBL/GenBank/DDBJ databases">
        <authorList>
            <consortium name="Pathogen Informatics"/>
        </authorList>
    </citation>
    <scope>NUCLEOTIDE SEQUENCE [LARGE SCALE GENOMIC DNA]</scope>
</reference>
<keyword evidence="4" id="KW-1185">Reference proteome</keyword>
<dbReference type="InterPro" id="IPR018202">
    <property type="entry name" value="Ser_caboxypep_ser_AS"/>
</dbReference>
<comment type="similarity">
    <text evidence="1 2">Belongs to the peptidase S10 family.</text>
</comment>